<dbReference type="AlphaFoldDB" id="M7ZZ98"/>
<evidence type="ECO:0008006" key="2">
    <source>
        <dbReference type="Google" id="ProtNLM"/>
    </source>
</evidence>
<dbReference type="Gene3D" id="3.30.70.100">
    <property type="match status" value="1"/>
</dbReference>
<reference evidence="1" key="1">
    <citation type="journal article" date="2013" name="Nature">
        <title>Draft genome of the wheat A-genome progenitor Triticum urartu.</title>
        <authorList>
            <person name="Ling H.Q."/>
            <person name="Zhao S."/>
            <person name="Liu D."/>
            <person name="Wang J."/>
            <person name="Sun H."/>
            <person name="Zhang C."/>
            <person name="Fan H."/>
            <person name="Li D."/>
            <person name="Dong L."/>
            <person name="Tao Y."/>
            <person name="Gao C."/>
            <person name="Wu H."/>
            <person name="Li Y."/>
            <person name="Cui Y."/>
            <person name="Guo X."/>
            <person name="Zheng S."/>
            <person name="Wang B."/>
            <person name="Yu K."/>
            <person name="Liang Q."/>
            <person name="Yang W."/>
            <person name="Lou X."/>
            <person name="Chen J."/>
            <person name="Feng M."/>
            <person name="Jian J."/>
            <person name="Zhang X."/>
            <person name="Luo G."/>
            <person name="Jiang Y."/>
            <person name="Liu J."/>
            <person name="Wang Z."/>
            <person name="Sha Y."/>
            <person name="Zhang B."/>
            <person name="Wu H."/>
            <person name="Tang D."/>
            <person name="Shen Q."/>
            <person name="Xue P."/>
            <person name="Zou S."/>
            <person name="Wang X."/>
            <person name="Liu X."/>
            <person name="Wang F."/>
            <person name="Yang Y."/>
            <person name="An X."/>
            <person name="Dong Z."/>
            <person name="Zhang K."/>
            <person name="Zhang X."/>
            <person name="Luo M.C."/>
            <person name="Dvorak J."/>
            <person name="Tong Y."/>
            <person name="Wang J."/>
            <person name="Yang H."/>
            <person name="Li Z."/>
            <person name="Wang D."/>
            <person name="Zhang A."/>
            <person name="Wang J."/>
        </authorList>
    </citation>
    <scope>NUCLEOTIDE SEQUENCE</scope>
</reference>
<proteinExistence type="predicted"/>
<dbReference type="EMBL" id="KD194511">
    <property type="protein sequence ID" value="EMS53459.1"/>
    <property type="molecule type" value="Genomic_DNA"/>
</dbReference>
<protein>
    <recommendedName>
        <fullName evidence="2">HMA domain-containing protein</fullName>
    </recommendedName>
</protein>
<gene>
    <name evidence="1" type="ORF">TRIUR3_03299</name>
</gene>
<organism evidence="1">
    <name type="scientific">Triticum urartu</name>
    <name type="common">Red wild einkorn</name>
    <name type="synonym">Crithodium urartu</name>
    <dbReference type="NCBI Taxonomy" id="4572"/>
    <lineage>
        <taxon>Eukaryota</taxon>
        <taxon>Viridiplantae</taxon>
        <taxon>Streptophyta</taxon>
        <taxon>Embryophyta</taxon>
        <taxon>Tracheophyta</taxon>
        <taxon>Spermatophyta</taxon>
        <taxon>Magnoliopsida</taxon>
        <taxon>Liliopsida</taxon>
        <taxon>Poales</taxon>
        <taxon>Poaceae</taxon>
        <taxon>BOP clade</taxon>
        <taxon>Pooideae</taxon>
        <taxon>Triticodae</taxon>
        <taxon>Triticeae</taxon>
        <taxon>Triticinae</taxon>
        <taxon>Triticum</taxon>
    </lineage>
</organism>
<sequence>MTSRRRLSHSLWFSVLATFVPESDSNASGLESVSADLRDGKITVIGNGFDPVNAVQKLRKMFGHAEIVYVKQFDKEDDGGHEDESGT</sequence>
<name>M7ZZ98_TRIUA</name>
<evidence type="ECO:0000313" key="1">
    <source>
        <dbReference type="EMBL" id="EMS53459.1"/>
    </source>
</evidence>
<accession>M7ZZ98</accession>